<reference evidence="2" key="2">
    <citation type="submission" date="2017-10" db="EMBL/GenBank/DDBJ databases">
        <title>Ladona fulva Genome sequencing and assembly.</title>
        <authorList>
            <person name="Murali S."/>
            <person name="Richards S."/>
            <person name="Bandaranaike D."/>
            <person name="Bellair M."/>
            <person name="Blankenburg K."/>
            <person name="Chao H."/>
            <person name="Dinh H."/>
            <person name="Doddapaneni H."/>
            <person name="Dugan-Rocha S."/>
            <person name="Elkadiri S."/>
            <person name="Gnanaolivu R."/>
            <person name="Hernandez B."/>
            <person name="Skinner E."/>
            <person name="Javaid M."/>
            <person name="Lee S."/>
            <person name="Li M."/>
            <person name="Ming W."/>
            <person name="Munidasa M."/>
            <person name="Muniz J."/>
            <person name="Nguyen L."/>
            <person name="Hughes D."/>
            <person name="Osuji N."/>
            <person name="Pu L.-L."/>
            <person name="Puazo M."/>
            <person name="Qu C."/>
            <person name="Quiroz J."/>
            <person name="Raj R."/>
            <person name="Weissenberger G."/>
            <person name="Xin Y."/>
            <person name="Zou X."/>
            <person name="Han Y."/>
            <person name="Worley K."/>
            <person name="Muzny D."/>
            <person name="Gibbs R."/>
        </authorList>
    </citation>
    <scope>NUCLEOTIDE SEQUENCE</scope>
    <source>
        <strain evidence="2">Sampled in the wild</strain>
    </source>
</reference>
<dbReference type="GO" id="GO:0005576">
    <property type="term" value="C:extracellular region"/>
    <property type="evidence" value="ECO:0007669"/>
    <property type="project" value="InterPro"/>
</dbReference>
<dbReference type="GO" id="GO:0008061">
    <property type="term" value="F:chitin binding"/>
    <property type="evidence" value="ECO:0007669"/>
    <property type="project" value="InterPro"/>
</dbReference>
<dbReference type="OrthoDB" id="6020543at2759"/>
<dbReference type="AlphaFoldDB" id="A0A8K0KDY7"/>
<dbReference type="PROSITE" id="PS50940">
    <property type="entry name" value="CHIT_BIND_II"/>
    <property type="match status" value="1"/>
</dbReference>
<dbReference type="SUPFAM" id="SSF57625">
    <property type="entry name" value="Invertebrate chitin-binding proteins"/>
    <property type="match status" value="1"/>
</dbReference>
<proteinExistence type="predicted"/>
<name>A0A8K0KDY7_LADFU</name>
<dbReference type="EMBL" id="KZ308695">
    <property type="protein sequence ID" value="KAG8233207.1"/>
    <property type="molecule type" value="Genomic_DNA"/>
</dbReference>
<evidence type="ECO:0000313" key="2">
    <source>
        <dbReference type="EMBL" id="KAG8233207.1"/>
    </source>
</evidence>
<feature type="domain" description="Chitin-binding type-2" evidence="1">
    <location>
        <begin position="24"/>
        <end position="80"/>
    </location>
</feature>
<dbReference type="SMART" id="SM00494">
    <property type="entry name" value="ChtBD2"/>
    <property type="match status" value="1"/>
</dbReference>
<dbReference type="InterPro" id="IPR036508">
    <property type="entry name" value="Chitin-bd_dom_sf"/>
</dbReference>
<reference evidence="2" key="1">
    <citation type="submission" date="2013-04" db="EMBL/GenBank/DDBJ databases">
        <authorList>
            <person name="Qu J."/>
            <person name="Murali S.C."/>
            <person name="Bandaranaike D."/>
            <person name="Bellair M."/>
            <person name="Blankenburg K."/>
            <person name="Chao H."/>
            <person name="Dinh H."/>
            <person name="Doddapaneni H."/>
            <person name="Downs B."/>
            <person name="Dugan-Rocha S."/>
            <person name="Elkadiri S."/>
            <person name="Gnanaolivu R.D."/>
            <person name="Hernandez B."/>
            <person name="Javaid M."/>
            <person name="Jayaseelan J.C."/>
            <person name="Lee S."/>
            <person name="Li M."/>
            <person name="Ming W."/>
            <person name="Munidasa M."/>
            <person name="Muniz J."/>
            <person name="Nguyen L."/>
            <person name="Ongeri F."/>
            <person name="Osuji N."/>
            <person name="Pu L.-L."/>
            <person name="Puazo M."/>
            <person name="Qu C."/>
            <person name="Quiroz J."/>
            <person name="Raj R."/>
            <person name="Weissenberger G."/>
            <person name="Xin Y."/>
            <person name="Zou X."/>
            <person name="Han Y."/>
            <person name="Richards S."/>
            <person name="Worley K."/>
            <person name="Muzny D."/>
            <person name="Gibbs R."/>
        </authorList>
    </citation>
    <scope>NUCLEOTIDE SEQUENCE</scope>
    <source>
        <strain evidence="2">Sampled in the wild</strain>
    </source>
</reference>
<comment type="caution">
    <text evidence="2">The sequence shown here is derived from an EMBL/GenBank/DDBJ whole genome shotgun (WGS) entry which is preliminary data.</text>
</comment>
<gene>
    <name evidence="2" type="ORF">J437_LFUL013261</name>
</gene>
<dbReference type="Proteomes" id="UP000792457">
    <property type="component" value="Unassembled WGS sequence"/>
</dbReference>
<evidence type="ECO:0000259" key="1">
    <source>
        <dbReference type="PROSITE" id="PS50940"/>
    </source>
</evidence>
<evidence type="ECO:0000313" key="3">
    <source>
        <dbReference type="Proteomes" id="UP000792457"/>
    </source>
</evidence>
<protein>
    <recommendedName>
        <fullName evidence="1">Chitin-binding type-2 domain-containing protein</fullName>
    </recommendedName>
</protein>
<accession>A0A8K0KDY7</accession>
<dbReference type="Pfam" id="PF01607">
    <property type="entry name" value="CBM_14"/>
    <property type="match status" value="1"/>
</dbReference>
<dbReference type="InterPro" id="IPR002557">
    <property type="entry name" value="Chitin-bd_dom"/>
</dbReference>
<dbReference type="Gene3D" id="2.170.140.10">
    <property type="entry name" value="Chitin binding domain"/>
    <property type="match status" value="1"/>
</dbReference>
<sequence>MLKLIGISNNPSLSFIVSATPSDWFECPADGYYPDPYNCHIYFVCVSENAWEFHCPAHLYYNPVKRVSRVVPFRPMRCRNHLPNDGT</sequence>
<organism evidence="2 3">
    <name type="scientific">Ladona fulva</name>
    <name type="common">Scarce chaser dragonfly</name>
    <name type="synonym">Libellula fulva</name>
    <dbReference type="NCBI Taxonomy" id="123851"/>
    <lineage>
        <taxon>Eukaryota</taxon>
        <taxon>Metazoa</taxon>
        <taxon>Ecdysozoa</taxon>
        <taxon>Arthropoda</taxon>
        <taxon>Hexapoda</taxon>
        <taxon>Insecta</taxon>
        <taxon>Pterygota</taxon>
        <taxon>Palaeoptera</taxon>
        <taxon>Odonata</taxon>
        <taxon>Epiprocta</taxon>
        <taxon>Anisoptera</taxon>
        <taxon>Libelluloidea</taxon>
        <taxon>Libellulidae</taxon>
        <taxon>Ladona</taxon>
    </lineage>
</organism>
<keyword evidence="3" id="KW-1185">Reference proteome</keyword>